<dbReference type="InterPro" id="IPR019422">
    <property type="entry name" value="7TM_GPCR_serpentine_rcpt_Srh"/>
</dbReference>
<dbReference type="Pfam" id="PF10318">
    <property type="entry name" value="7TM_GPCR_Srh"/>
    <property type="match status" value="1"/>
</dbReference>
<feature type="transmembrane region" description="Helical" evidence="1">
    <location>
        <begin position="35"/>
        <end position="54"/>
    </location>
</feature>
<dbReference type="EMBL" id="CANHGI010000005">
    <property type="protein sequence ID" value="CAI5453762.1"/>
    <property type="molecule type" value="Genomic_DNA"/>
</dbReference>
<name>A0A9P1NAE7_9PELO</name>
<organism evidence="2 3">
    <name type="scientific">Caenorhabditis angaria</name>
    <dbReference type="NCBI Taxonomy" id="860376"/>
    <lineage>
        <taxon>Eukaryota</taxon>
        <taxon>Metazoa</taxon>
        <taxon>Ecdysozoa</taxon>
        <taxon>Nematoda</taxon>
        <taxon>Chromadorea</taxon>
        <taxon>Rhabditida</taxon>
        <taxon>Rhabditina</taxon>
        <taxon>Rhabditomorpha</taxon>
        <taxon>Rhabditoidea</taxon>
        <taxon>Rhabditidae</taxon>
        <taxon>Peloderinae</taxon>
        <taxon>Caenorhabditis</taxon>
    </lineage>
</organism>
<gene>
    <name evidence="2" type="ORF">CAMP_LOCUS16399</name>
</gene>
<evidence type="ECO:0000256" key="1">
    <source>
        <dbReference type="SAM" id="Phobius"/>
    </source>
</evidence>
<accession>A0A9P1NAE7</accession>
<evidence type="ECO:0008006" key="4">
    <source>
        <dbReference type="Google" id="ProtNLM"/>
    </source>
</evidence>
<sequence length="172" mass="19905">MFYSSPGLFTSIVCLLANRYFQLTSRSRYSPHFQVSIYILHYIFAAFYACFIIRNVPEQTLALERAHQILPCLPDSIKSMRIEVINNDPIDAIKKASFFSFIVTLEITIFALLIYHKLYQSRNNTLSLSTRKMQKSFFIAICVQIIVPLTLLALPLLCFSYCSFNTIYNQSK</sequence>
<dbReference type="Proteomes" id="UP001152747">
    <property type="component" value="Unassembled WGS sequence"/>
</dbReference>
<evidence type="ECO:0000313" key="2">
    <source>
        <dbReference type="EMBL" id="CAI5453762.1"/>
    </source>
</evidence>
<reference evidence="2" key="1">
    <citation type="submission" date="2022-11" db="EMBL/GenBank/DDBJ databases">
        <authorList>
            <person name="Kikuchi T."/>
        </authorList>
    </citation>
    <scope>NUCLEOTIDE SEQUENCE</scope>
    <source>
        <strain evidence="2">PS1010</strain>
    </source>
</reference>
<keyword evidence="1" id="KW-0812">Transmembrane</keyword>
<keyword evidence="1" id="KW-1133">Transmembrane helix</keyword>
<evidence type="ECO:0000313" key="3">
    <source>
        <dbReference type="Proteomes" id="UP001152747"/>
    </source>
</evidence>
<protein>
    <recommendedName>
        <fullName evidence="4">G protein-coupled receptor</fullName>
    </recommendedName>
</protein>
<dbReference type="AlphaFoldDB" id="A0A9P1NAE7"/>
<proteinExistence type="predicted"/>
<feature type="transmembrane region" description="Helical" evidence="1">
    <location>
        <begin position="96"/>
        <end position="115"/>
    </location>
</feature>
<feature type="transmembrane region" description="Helical" evidence="1">
    <location>
        <begin position="136"/>
        <end position="157"/>
    </location>
</feature>
<keyword evidence="3" id="KW-1185">Reference proteome</keyword>
<keyword evidence="1" id="KW-0472">Membrane</keyword>
<comment type="caution">
    <text evidence="2">The sequence shown here is derived from an EMBL/GenBank/DDBJ whole genome shotgun (WGS) entry which is preliminary data.</text>
</comment>